<dbReference type="InterPro" id="IPR036179">
    <property type="entry name" value="Ig-like_dom_sf"/>
</dbReference>
<dbReference type="Pfam" id="PF07686">
    <property type="entry name" value="V-set"/>
    <property type="match status" value="3"/>
</dbReference>
<dbReference type="InterPro" id="IPR013783">
    <property type="entry name" value="Ig-like_fold"/>
</dbReference>
<feature type="compositionally biased region" description="Basic and acidic residues" evidence="9">
    <location>
        <begin position="1139"/>
        <end position="1152"/>
    </location>
</feature>
<dbReference type="OMA" id="SKWVNQA"/>
<dbReference type="Gene3D" id="2.60.40.10">
    <property type="entry name" value="Immunoglobulins"/>
    <property type="match status" value="8"/>
</dbReference>
<comment type="subcellular location">
    <subcellularLocation>
        <location evidence="1">Membrane</location>
        <topology evidence="1">Single-pass type I membrane protein</topology>
    </subcellularLocation>
</comment>
<evidence type="ECO:0000313" key="13">
    <source>
        <dbReference type="Proteomes" id="UP000694892"/>
    </source>
</evidence>
<organism evidence="12 13">
    <name type="scientific">Xenopus laevis</name>
    <name type="common">African clawed frog</name>
    <dbReference type="NCBI Taxonomy" id="8355"/>
    <lineage>
        <taxon>Eukaryota</taxon>
        <taxon>Metazoa</taxon>
        <taxon>Chordata</taxon>
        <taxon>Craniata</taxon>
        <taxon>Vertebrata</taxon>
        <taxon>Euteleostomi</taxon>
        <taxon>Amphibia</taxon>
        <taxon>Batrachia</taxon>
        <taxon>Anura</taxon>
        <taxon>Pipoidea</taxon>
        <taxon>Pipidae</taxon>
        <taxon>Xenopodinae</taxon>
        <taxon>Xenopus</taxon>
        <taxon>Xenopus</taxon>
    </lineage>
</organism>
<dbReference type="InterPro" id="IPR051102">
    <property type="entry name" value="IgSF_V-set/TM_domain"/>
</dbReference>
<evidence type="ECO:0000256" key="6">
    <source>
        <dbReference type="ARBA" id="ARBA00023136"/>
    </source>
</evidence>
<keyword evidence="2 10" id="KW-0812">Transmembrane</keyword>
<accession>A0A974HX33</accession>
<feature type="domain" description="Ig-like" evidence="11">
    <location>
        <begin position="392"/>
        <end position="529"/>
    </location>
</feature>
<sequence length="1152" mass="127905">MLHHLQPNNVTTGASWAQREVTIQQGPLYRTEGTHISIWCMVRGYQGPSGQTFDWSIYLPSAPNKEIQIVSSNKTSFSYAIYSQRVRSRDIYVERVSGDHALLHIRQLQEQDEGEYECHTPNTDPTFHGSYSAKMNLYVLPDTLVVMMPPQDLQKLEGTPLELYCHVSVSPTQHTHLSITWLLTSGRDMEIVSLTRDFVLLPGAGYMDRFLAGDVRMDKLNSTHYRLQIRALQKSEQGHISCQAQEWIQDPDGKWTIITQKQSNRTSVMVQPLGGNDFEVQAQATDSPILPGSPLEVTCTISTQDPTGRLFHVTWLLDSKKVVSLHPSGILSFGGNLGARNTLGQISVGRRTLVSWYLRISQVLREDGGSYTCQVSEERAAQGPTESKTSAPVSVIVAQKESQLGVILSTSVHKVYEGESVQFQCQVTGYSGLVSLSWYMTGSDGQRAELVALQRDGSLVVGETYLDRHNEGLLLAQRMEGGHFSLKLEQVRARDKGKYTCQATEWQIGSDSNWIKLGSQSAEKEVDITPLGSSLSLSLSVRSSQVITGSTIRLICKVSAEYSLLGKPKSWSWHHQNSSDPNRQFQQLVKSHYTGTTVWHEGMSGFQGKLQLEIRVDYSVLTVYNIERGQAGLYCCKVGIVNDQAGTTSNKLAIQLTVPESLLLLETSPEELLLTRGQDDMSITCHIDSRVPGAQVRVTWKFFPAGVTSAQEIVTVTQEGLLSYSSDISSALRSRILIERNSPDSFTLRIMRPSQEQWGSYGCAVSEWLLEGSGNWVKLGEKNTGLVPVQFRDSEETLHIPKMNITAEVTEAEDVTLYCPLGDVRSLASRYSLSWYFQASGSRISKLIYQASWEGVIEYEESLAKRLLLVAPNWGNYSLILQSVGLEDAGVYHCQVEEWRLEPEEGEWRLKAADGSGFHNLKVLSPGVGLTLNSTNLTLLVLQGGQNNITLPCQVLSLSSTNSALSVAWWKSSLLGQEEQLLFSVSYEGQFTYPTQEELEGARLQFERPSKLLFLLRILQPGLDSSGTYHCRVRESVSSPRGARYLQTELRAGNISVTFLPEESGPSQICTTASIFHLLLGAAGLLLLLVALLLVFGGRRWCRGVGSTRMDGRKGHRGLWAPTNMADPPVYGGADIEEKEPMGMDRYEETKA</sequence>
<keyword evidence="3" id="KW-0732">Signal</keyword>
<dbReference type="InterPro" id="IPR007110">
    <property type="entry name" value="Ig-like_dom"/>
</dbReference>
<evidence type="ECO:0000256" key="1">
    <source>
        <dbReference type="ARBA" id="ARBA00004479"/>
    </source>
</evidence>
<name>A0A974HX33_XENLA</name>
<dbReference type="PROSITE" id="PS50835">
    <property type="entry name" value="IG_LIKE"/>
    <property type="match status" value="8"/>
</dbReference>
<dbReference type="PANTHER" id="PTHR12207">
    <property type="entry name" value="V-SET AND TRANSMEMBRANE DOMAIN-CONTAINING PROTEIN"/>
    <property type="match status" value="1"/>
</dbReference>
<keyword evidence="6 10" id="KW-0472">Membrane</keyword>
<feature type="domain" description="Ig-like" evidence="11">
    <location>
        <begin position="659"/>
        <end position="766"/>
    </location>
</feature>
<dbReference type="PANTHER" id="PTHR12207:SF25">
    <property type="entry name" value="IMMUNOGLOBULIN SUPERFAMILY MEMBER 2"/>
    <property type="match status" value="1"/>
</dbReference>
<dbReference type="FunFam" id="2.60.40.10:FF:000191">
    <property type="entry name" value="Immunoglobulin superfamily member 3"/>
    <property type="match status" value="1"/>
</dbReference>
<feature type="transmembrane region" description="Helical" evidence="10">
    <location>
        <begin position="1075"/>
        <end position="1096"/>
    </location>
</feature>
<feature type="domain" description="Ig-like" evidence="11">
    <location>
        <begin position="266"/>
        <end position="391"/>
    </location>
</feature>
<dbReference type="InterPro" id="IPR003599">
    <property type="entry name" value="Ig_sub"/>
</dbReference>
<dbReference type="Pfam" id="PF13927">
    <property type="entry name" value="Ig_3"/>
    <property type="match status" value="1"/>
</dbReference>
<dbReference type="InterPro" id="IPR003598">
    <property type="entry name" value="Ig_sub2"/>
</dbReference>
<feature type="domain" description="Ig-like" evidence="11">
    <location>
        <begin position="801"/>
        <end position="897"/>
    </location>
</feature>
<gene>
    <name evidence="12" type="ORF">XELAEV_18011193mg</name>
</gene>
<evidence type="ECO:0000256" key="10">
    <source>
        <dbReference type="SAM" id="Phobius"/>
    </source>
</evidence>
<evidence type="ECO:0000256" key="7">
    <source>
        <dbReference type="ARBA" id="ARBA00023157"/>
    </source>
</evidence>
<dbReference type="AlphaFoldDB" id="A0A974HX33"/>
<keyword evidence="7" id="KW-1015">Disulfide bond</keyword>
<dbReference type="SMART" id="SM00406">
    <property type="entry name" value="IGv"/>
    <property type="match status" value="5"/>
</dbReference>
<evidence type="ECO:0000256" key="5">
    <source>
        <dbReference type="ARBA" id="ARBA00022989"/>
    </source>
</evidence>
<keyword evidence="5 10" id="KW-1133">Transmembrane helix</keyword>
<dbReference type="SMART" id="SM00409">
    <property type="entry name" value="IG"/>
    <property type="match status" value="8"/>
</dbReference>
<dbReference type="FunFam" id="2.60.40.10:FF:000491">
    <property type="entry name" value="Immunoglobulin superfamily, member 3"/>
    <property type="match status" value="1"/>
</dbReference>
<evidence type="ECO:0000256" key="9">
    <source>
        <dbReference type="SAM" id="MobiDB-lite"/>
    </source>
</evidence>
<proteinExistence type="predicted"/>
<feature type="domain" description="Ig-like" evidence="11">
    <location>
        <begin position="926"/>
        <end position="1047"/>
    </location>
</feature>
<evidence type="ECO:0000256" key="8">
    <source>
        <dbReference type="ARBA" id="ARBA00023319"/>
    </source>
</evidence>
<evidence type="ECO:0000259" key="11">
    <source>
        <dbReference type="PROSITE" id="PS50835"/>
    </source>
</evidence>
<feature type="domain" description="Ig-like" evidence="11">
    <location>
        <begin position="141"/>
        <end position="245"/>
    </location>
</feature>
<evidence type="ECO:0000313" key="12">
    <source>
        <dbReference type="EMBL" id="OCT93514.1"/>
    </source>
</evidence>
<dbReference type="SUPFAM" id="SSF48726">
    <property type="entry name" value="Immunoglobulin"/>
    <property type="match status" value="8"/>
</dbReference>
<feature type="domain" description="Ig-like" evidence="11">
    <location>
        <begin position="530"/>
        <end position="653"/>
    </location>
</feature>
<dbReference type="Proteomes" id="UP000694892">
    <property type="component" value="Chromosome 2L"/>
</dbReference>
<dbReference type="InterPro" id="IPR013106">
    <property type="entry name" value="Ig_V-set"/>
</dbReference>
<dbReference type="CDD" id="cd00099">
    <property type="entry name" value="IgV"/>
    <property type="match status" value="1"/>
</dbReference>
<feature type="region of interest" description="Disordered" evidence="9">
    <location>
        <begin position="1130"/>
        <end position="1152"/>
    </location>
</feature>
<reference evidence="13" key="1">
    <citation type="journal article" date="2016" name="Nature">
        <title>Genome evolution in the allotetraploid frog Xenopus laevis.</title>
        <authorList>
            <person name="Session A.M."/>
            <person name="Uno Y."/>
            <person name="Kwon T."/>
            <person name="Chapman J.A."/>
            <person name="Toyoda A."/>
            <person name="Takahashi S."/>
            <person name="Fukui A."/>
            <person name="Hikosaka A."/>
            <person name="Suzuki A."/>
            <person name="Kondo M."/>
            <person name="van Heeringen S.J."/>
            <person name="Quigley I."/>
            <person name="Heinz S."/>
            <person name="Ogino H."/>
            <person name="Ochi H."/>
            <person name="Hellsten U."/>
            <person name="Lyons J.B."/>
            <person name="Simakov O."/>
            <person name="Putnam N."/>
            <person name="Stites J."/>
            <person name="Kuroki Y."/>
            <person name="Tanaka T."/>
            <person name="Michiue T."/>
            <person name="Watanabe M."/>
            <person name="Bogdanovic O."/>
            <person name="Lister R."/>
            <person name="Georgiou G."/>
            <person name="Paranjpe S.S."/>
            <person name="van Kruijsbergen I."/>
            <person name="Shu S."/>
            <person name="Carlson J."/>
            <person name="Kinoshita T."/>
            <person name="Ohta Y."/>
            <person name="Mawaribuchi S."/>
            <person name="Jenkins J."/>
            <person name="Grimwood J."/>
            <person name="Schmutz J."/>
            <person name="Mitros T."/>
            <person name="Mozaffari S.V."/>
            <person name="Suzuki Y."/>
            <person name="Haramoto Y."/>
            <person name="Yamamoto T.S."/>
            <person name="Takagi C."/>
            <person name="Heald R."/>
            <person name="Miller K."/>
            <person name="Haudenschild C."/>
            <person name="Kitzman J."/>
            <person name="Nakayama T."/>
            <person name="Izutsu Y."/>
            <person name="Robert J."/>
            <person name="Fortriede J."/>
            <person name="Burns K."/>
            <person name="Lotay V."/>
            <person name="Karimi K."/>
            <person name="Yasuoka Y."/>
            <person name="Dichmann D.S."/>
            <person name="Flajnik M.F."/>
            <person name="Houston D.W."/>
            <person name="Shendure J."/>
            <person name="DuPasquier L."/>
            <person name="Vize P.D."/>
            <person name="Zorn A.M."/>
            <person name="Ito M."/>
            <person name="Marcotte E.M."/>
            <person name="Wallingford J.B."/>
            <person name="Ito Y."/>
            <person name="Asashima M."/>
            <person name="Ueno N."/>
            <person name="Matsuda Y."/>
            <person name="Veenstra G.J."/>
            <person name="Fujiyama A."/>
            <person name="Harland R.M."/>
            <person name="Taira M."/>
            <person name="Rokhsar D.S."/>
        </authorList>
    </citation>
    <scope>NUCLEOTIDE SEQUENCE [LARGE SCALE GENOMIC DNA]</scope>
    <source>
        <strain evidence="13">J</strain>
    </source>
</reference>
<dbReference type="EMBL" id="CM004468">
    <property type="protein sequence ID" value="OCT93514.1"/>
    <property type="molecule type" value="Genomic_DNA"/>
</dbReference>
<evidence type="ECO:0000256" key="3">
    <source>
        <dbReference type="ARBA" id="ARBA00022729"/>
    </source>
</evidence>
<dbReference type="SMART" id="SM00408">
    <property type="entry name" value="IGc2"/>
    <property type="match status" value="5"/>
</dbReference>
<keyword evidence="8" id="KW-0393">Immunoglobulin domain</keyword>
<feature type="domain" description="Ig-like" evidence="11">
    <location>
        <begin position="7"/>
        <end position="136"/>
    </location>
</feature>
<protein>
    <recommendedName>
        <fullName evidence="11">Ig-like domain-containing protein</fullName>
    </recommendedName>
</protein>
<keyword evidence="4" id="KW-0677">Repeat</keyword>
<evidence type="ECO:0000256" key="2">
    <source>
        <dbReference type="ARBA" id="ARBA00022692"/>
    </source>
</evidence>
<evidence type="ECO:0000256" key="4">
    <source>
        <dbReference type="ARBA" id="ARBA00022737"/>
    </source>
</evidence>
<dbReference type="GO" id="GO:0016020">
    <property type="term" value="C:membrane"/>
    <property type="evidence" value="ECO:0007669"/>
    <property type="project" value="UniProtKB-SubCell"/>
</dbReference>